<protein>
    <submittedName>
        <fullName evidence="14">Peptidase</fullName>
    </submittedName>
</protein>
<evidence type="ECO:0000256" key="3">
    <source>
        <dbReference type="ARBA" id="ARBA00022670"/>
    </source>
</evidence>
<dbReference type="InterPro" id="IPR023827">
    <property type="entry name" value="Peptidase_S8_Asp-AS"/>
</dbReference>
<evidence type="ECO:0000256" key="7">
    <source>
        <dbReference type="PIRSR" id="PIRSR615500-1"/>
    </source>
</evidence>
<dbReference type="SUPFAM" id="SSF52743">
    <property type="entry name" value="Subtilisin-like"/>
    <property type="match status" value="1"/>
</dbReference>
<keyword evidence="4 11" id="KW-0732">Signal</keyword>
<keyword evidence="15" id="KW-1185">Reference proteome</keyword>
<evidence type="ECO:0000256" key="5">
    <source>
        <dbReference type="ARBA" id="ARBA00022801"/>
    </source>
</evidence>
<dbReference type="InterPro" id="IPR023828">
    <property type="entry name" value="Peptidase_S8_Ser-AS"/>
</dbReference>
<evidence type="ECO:0000256" key="1">
    <source>
        <dbReference type="ARBA" id="ARBA00011073"/>
    </source>
</evidence>
<evidence type="ECO:0000256" key="8">
    <source>
        <dbReference type="PROSITE-ProRule" id="PRU01240"/>
    </source>
</evidence>
<dbReference type="PROSITE" id="PS51892">
    <property type="entry name" value="SUBTILASE"/>
    <property type="match status" value="1"/>
</dbReference>
<dbReference type="PROSITE" id="PS00137">
    <property type="entry name" value="SUBTILASE_HIS"/>
    <property type="match status" value="1"/>
</dbReference>
<comment type="similarity">
    <text evidence="1 8 9">Belongs to the peptidase S8 family.</text>
</comment>
<keyword evidence="3 8" id="KW-0645">Protease</keyword>
<gene>
    <name evidence="14" type="ORF">GCM10007964_53540</name>
</gene>
<dbReference type="GO" id="GO:0006508">
    <property type="term" value="P:proteolysis"/>
    <property type="evidence" value="ECO:0007669"/>
    <property type="project" value="UniProtKB-KW"/>
</dbReference>
<evidence type="ECO:0000259" key="13">
    <source>
        <dbReference type="Pfam" id="PF02225"/>
    </source>
</evidence>
<evidence type="ECO:0000256" key="2">
    <source>
        <dbReference type="ARBA" id="ARBA00022525"/>
    </source>
</evidence>
<dbReference type="Gene3D" id="3.40.50.200">
    <property type="entry name" value="Peptidase S8/S53 domain"/>
    <property type="match status" value="1"/>
</dbReference>
<dbReference type="PRINTS" id="PR00723">
    <property type="entry name" value="SUBTILISIN"/>
</dbReference>
<evidence type="ECO:0000313" key="15">
    <source>
        <dbReference type="Proteomes" id="UP000645217"/>
    </source>
</evidence>
<reference evidence="14" key="1">
    <citation type="journal article" date="2014" name="Int. J. Syst. Evol. Microbiol.">
        <title>Complete genome sequence of Corynebacterium casei LMG S-19264T (=DSM 44701T), isolated from a smear-ripened cheese.</title>
        <authorList>
            <consortium name="US DOE Joint Genome Institute (JGI-PGF)"/>
            <person name="Walter F."/>
            <person name="Albersmeier A."/>
            <person name="Kalinowski J."/>
            <person name="Ruckert C."/>
        </authorList>
    </citation>
    <scope>NUCLEOTIDE SEQUENCE</scope>
    <source>
        <strain evidence="14">JCM 13064</strain>
    </source>
</reference>
<dbReference type="SUPFAM" id="SSF52025">
    <property type="entry name" value="PA domain"/>
    <property type="match status" value="1"/>
</dbReference>
<accession>A0A917RF55</accession>
<dbReference type="EMBL" id="BMNT01000032">
    <property type="protein sequence ID" value="GGL04645.1"/>
    <property type="molecule type" value="Genomic_DNA"/>
</dbReference>
<dbReference type="PANTHER" id="PTHR43399:SF4">
    <property type="entry name" value="CELL WALL-ASSOCIATED PROTEASE"/>
    <property type="match status" value="1"/>
</dbReference>
<keyword evidence="5 8" id="KW-0378">Hydrolase</keyword>
<dbReference type="InterPro" id="IPR046450">
    <property type="entry name" value="PA_dom_sf"/>
</dbReference>
<dbReference type="Pfam" id="PF00082">
    <property type="entry name" value="Peptidase_S8"/>
    <property type="match status" value="1"/>
</dbReference>
<dbReference type="PROSITE" id="PS00138">
    <property type="entry name" value="SUBTILASE_SER"/>
    <property type="match status" value="1"/>
</dbReference>
<keyword evidence="6 8" id="KW-0720">Serine protease</keyword>
<dbReference type="InterPro" id="IPR015500">
    <property type="entry name" value="Peptidase_S8_subtilisin-rel"/>
</dbReference>
<dbReference type="Proteomes" id="UP000645217">
    <property type="component" value="Unassembled WGS sequence"/>
</dbReference>
<feature type="domain" description="Peptidase S8/S53" evidence="12">
    <location>
        <begin position="243"/>
        <end position="494"/>
    </location>
</feature>
<dbReference type="PROSITE" id="PS00136">
    <property type="entry name" value="SUBTILASE_ASP"/>
    <property type="match status" value="1"/>
</dbReference>
<comment type="caution">
    <text evidence="14">The sequence shown here is derived from an EMBL/GenBank/DDBJ whole genome shotgun (WGS) entry which is preliminary data.</text>
</comment>
<reference evidence="14" key="2">
    <citation type="submission" date="2020-09" db="EMBL/GenBank/DDBJ databases">
        <authorList>
            <person name="Sun Q."/>
            <person name="Ohkuma M."/>
        </authorList>
    </citation>
    <scope>NUCLEOTIDE SEQUENCE</scope>
    <source>
        <strain evidence="14">JCM 13064</strain>
    </source>
</reference>
<feature type="active site" description="Charge relay system" evidence="7 8">
    <location>
        <position position="284"/>
    </location>
</feature>
<dbReference type="InterPro" id="IPR017296">
    <property type="entry name" value="Peptidase_S8A_SAM-P45"/>
</dbReference>
<dbReference type="Gene3D" id="3.50.30.30">
    <property type="match status" value="1"/>
</dbReference>
<dbReference type="InterPro" id="IPR051048">
    <property type="entry name" value="Peptidase_S8/S53_subtilisin"/>
</dbReference>
<dbReference type="AlphaFoldDB" id="A0A917RF55"/>
<dbReference type="InterPro" id="IPR000209">
    <property type="entry name" value="Peptidase_S8/S53_dom"/>
</dbReference>
<dbReference type="Pfam" id="PF02225">
    <property type="entry name" value="PA"/>
    <property type="match status" value="1"/>
</dbReference>
<evidence type="ECO:0000256" key="4">
    <source>
        <dbReference type="ARBA" id="ARBA00022729"/>
    </source>
</evidence>
<feature type="signal peptide" evidence="11">
    <location>
        <begin position="1"/>
        <end position="25"/>
    </location>
</feature>
<feature type="active site" description="Charge relay system" evidence="7 8">
    <location>
        <position position="458"/>
    </location>
</feature>
<evidence type="ECO:0000256" key="9">
    <source>
        <dbReference type="RuleBase" id="RU003355"/>
    </source>
</evidence>
<evidence type="ECO:0000256" key="11">
    <source>
        <dbReference type="SAM" id="SignalP"/>
    </source>
</evidence>
<dbReference type="PIRSF" id="PIRSF037852">
    <property type="entry name" value="Subtilisin_rel_SAV5721"/>
    <property type="match status" value="1"/>
</dbReference>
<name>A0A917RF55_9ACTN</name>
<dbReference type="InterPro" id="IPR003137">
    <property type="entry name" value="PA_domain"/>
</dbReference>
<feature type="domain" description="PA" evidence="13">
    <location>
        <begin position="816"/>
        <end position="898"/>
    </location>
</feature>
<dbReference type="RefSeq" id="WP_189165800.1">
    <property type="nucleotide sequence ID" value="NZ_BMNT01000032.1"/>
</dbReference>
<dbReference type="InterPro" id="IPR022398">
    <property type="entry name" value="Peptidase_S8_His-AS"/>
</dbReference>
<evidence type="ECO:0000259" key="12">
    <source>
        <dbReference type="Pfam" id="PF00082"/>
    </source>
</evidence>
<evidence type="ECO:0000256" key="10">
    <source>
        <dbReference type="SAM" id="MobiDB-lite"/>
    </source>
</evidence>
<evidence type="ECO:0000256" key="6">
    <source>
        <dbReference type="ARBA" id="ARBA00022825"/>
    </source>
</evidence>
<feature type="chain" id="PRO_5039651340" evidence="11">
    <location>
        <begin position="26"/>
        <end position="1250"/>
    </location>
</feature>
<dbReference type="InterPro" id="IPR036852">
    <property type="entry name" value="Peptidase_S8/S53_dom_sf"/>
</dbReference>
<feature type="region of interest" description="Disordered" evidence="10">
    <location>
        <begin position="67"/>
        <end position="89"/>
    </location>
</feature>
<feature type="active site" description="Charge relay system" evidence="7 8">
    <location>
        <position position="252"/>
    </location>
</feature>
<evidence type="ECO:0000313" key="14">
    <source>
        <dbReference type="EMBL" id="GGL04645.1"/>
    </source>
</evidence>
<sequence length="1250" mass="129943">MSSPPSRGRAPLALGVALAALTALAAVPPAAASTSPGASARALATAARATAASAAGRTVTLITGDKVTVGTAPDGTETRSVLGPDGRPADAVTHAEKGETYVYPRSALRYVAAGMLDRDLFNVTRLIADGYDDAHRSRLPLIVTYTDAAARARTAAPPQGAREVRALSSIQGAAVDADRSAGFWTALTKGATLPDAAARGTQAGGSLAGGIAKVWLDGKVKADLADSTAQIGAPKVWESGDTGAGVDVAVLDTGVDTAHPDLAGQVAATRSFVPEASVEDGAGHGTHVASTIAGTGAASGGKEKGVAPGARLHVGKVLADDGGGLDSWVLAGMEWAAREEHAKIISMSLGAGPSDGTDPMSLAVDRLSAETGALFVIAAGNSGPANFTVSTPAVADAALAVAAVDSADATAEFSSRGPRPGDWAPKPDISAPGVDILAARSQYSLEGEGYYTTMSGTSMATPHVAGAAALLAAQHPDWTGAQLKDALVSTAKPVEAAVTDTGAGRLDIAATSAAKVFGTASAFAGFHGYPTEPGATSEKEITYTNAGDAPVTLDLATRLTGAPTEAFTLSAPRVTVPAHGTATVKLTAVLDRVPADTPVTGTVEATDGGAVHVRTTIGVSKEGERRNLTLTAKDRSGEPLSGTVILTAKGFFLPLYLDATGTLDLRIPSGTYTAWLDADLTGAHGPHSLGLGMLAVTDLVLDRDRTMTFDARKARPITAVGPKASTLSGMRFDIYRGVSDGDYTASSRWPDLGYDSVWTLPTGPKVRVGEFEAGGHWRLEQPALTVSAGDHAYDDLMVHRGAAPLPKGRHTLEAVFAGDGDAAAYRSRPVAGKAVVVRDGAVSREDQVAAAAAAGAKLLLVVAQGYGRVQPWDDGVYLPPNPAPLTVASLGQDEGEKLIARIQGGRRTPLEVTSNPVTEYVYDLVHHFTGAVPAEPVYRPKESELARLAVSFRNYRQGKAIENRSDFWRFGYTTASNIGGFTAPAIGERTDYVTGGVAWHEQTSLYREVQQYNPKVTYRAGTTTDVHWFGPIHRPRTEAETTPLRLDDTIHVVMPGWGDSGAGHIGRSLYNQMVSNSLKLYQGGALLGEASYDQLAVPGLRPERLPYRLVSENTRGEWANPYSTSSRTEWGFTSAATGGPEEIARLPLIQLDYDVDTDVSGRARRHASLAVTPLHLEDVRGAGAIRAATLEVSYDDGATWRTTRLRKDGTTWRTDLAAPASASYATLRTTAADSEGNTVSQTITRAFGLK</sequence>
<dbReference type="PANTHER" id="PTHR43399">
    <property type="entry name" value="SUBTILISIN-RELATED"/>
    <property type="match status" value="1"/>
</dbReference>
<dbReference type="GO" id="GO:0004252">
    <property type="term" value="F:serine-type endopeptidase activity"/>
    <property type="evidence" value="ECO:0007669"/>
    <property type="project" value="UniProtKB-UniRule"/>
</dbReference>
<organism evidence="14 15">
    <name type="scientific">Sphaerisporangium melleum</name>
    <dbReference type="NCBI Taxonomy" id="321316"/>
    <lineage>
        <taxon>Bacteria</taxon>
        <taxon>Bacillati</taxon>
        <taxon>Actinomycetota</taxon>
        <taxon>Actinomycetes</taxon>
        <taxon>Streptosporangiales</taxon>
        <taxon>Streptosporangiaceae</taxon>
        <taxon>Sphaerisporangium</taxon>
    </lineage>
</organism>
<keyword evidence="2" id="KW-0964">Secreted</keyword>
<proteinExistence type="inferred from homology"/>